<comment type="caution">
    <text evidence="1">The sequence shown here is derived from an EMBL/GenBank/DDBJ whole genome shotgun (WGS) entry which is preliminary data.</text>
</comment>
<protein>
    <submittedName>
        <fullName evidence="1">Uncharacterized protein</fullName>
    </submittedName>
</protein>
<dbReference type="Proteomes" id="UP000835052">
    <property type="component" value="Unassembled WGS sequence"/>
</dbReference>
<keyword evidence="2" id="KW-1185">Reference proteome</keyword>
<reference evidence="1" key="1">
    <citation type="submission" date="2020-10" db="EMBL/GenBank/DDBJ databases">
        <authorList>
            <person name="Kikuchi T."/>
        </authorList>
    </citation>
    <scope>NUCLEOTIDE SEQUENCE</scope>
    <source>
        <strain evidence="1">NKZ352</strain>
    </source>
</reference>
<organism evidence="1 2">
    <name type="scientific">Caenorhabditis auriculariae</name>
    <dbReference type="NCBI Taxonomy" id="2777116"/>
    <lineage>
        <taxon>Eukaryota</taxon>
        <taxon>Metazoa</taxon>
        <taxon>Ecdysozoa</taxon>
        <taxon>Nematoda</taxon>
        <taxon>Chromadorea</taxon>
        <taxon>Rhabditida</taxon>
        <taxon>Rhabditina</taxon>
        <taxon>Rhabditomorpha</taxon>
        <taxon>Rhabditoidea</taxon>
        <taxon>Rhabditidae</taxon>
        <taxon>Peloderinae</taxon>
        <taxon>Caenorhabditis</taxon>
    </lineage>
</organism>
<evidence type="ECO:0000313" key="1">
    <source>
        <dbReference type="EMBL" id="CAD6189649.1"/>
    </source>
</evidence>
<proteinExistence type="predicted"/>
<gene>
    <name evidence="1" type="ORF">CAUJ_LOCUS5568</name>
</gene>
<dbReference type="AlphaFoldDB" id="A0A8S1H1K7"/>
<dbReference type="EMBL" id="CAJGYM010000011">
    <property type="protein sequence ID" value="CAD6189649.1"/>
    <property type="molecule type" value="Genomic_DNA"/>
</dbReference>
<evidence type="ECO:0000313" key="2">
    <source>
        <dbReference type="Proteomes" id="UP000835052"/>
    </source>
</evidence>
<accession>A0A8S1H1K7</accession>
<sequence length="252" mass="28324">MAQLVERSAAVGKVRGSTPEPKNFQNFLRNGHFLSRLDVHHFQVKKDDVMAQSVERLTAVGEVKKDDAMAQLVERLAAVGKVKKDDAMAQLVERLAAVGKVKKDDAMAQLVERLAAVGKVRGSTPEPKNFQNFLRNGHFLSRLDVHHFQVKKDDVMAQSVERLTVVGKVKKDDVMAQSVERLTVVGKVRGSVPGQMSLVDRRHAVLWLAVFCLFSAASAQPFYRLQRIARLQYPSEAIFYRNLRSDDDEEDK</sequence>
<name>A0A8S1H1K7_9PELO</name>